<dbReference type="Proteomes" id="UP000276587">
    <property type="component" value="Unassembled WGS sequence"/>
</dbReference>
<dbReference type="PROSITE" id="PS50983">
    <property type="entry name" value="FE_B12_PBP"/>
    <property type="match status" value="1"/>
</dbReference>
<dbReference type="SUPFAM" id="SSF53807">
    <property type="entry name" value="Helical backbone' metal receptor"/>
    <property type="match status" value="1"/>
</dbReference>
<evidence type="ECO:0000259" key="7">
    <source>
        <dbReference type="PROSITE" id="PS50983"/>
    </source>
</evidence>
<keyword evidence="9" id="KW-1185">Reference proteome</keyword>
<reference evidence="8 9" key="1">
    <citation type="submission" date="2018-08" db="EMBL/GenBank/DDBJ databases">
        <title>Recombination of ecologically and evolutionarily significant loci maintains genetic cohesion in the Pseudomonas syringae species complex.</title>
        <authorList>
            <person name="Dillon M."/>
            <person name="Thakur S."/>
            <person name="Almeida R.N.D."/>
            <person name="Weir B.S."/>
            <person name="Guttman D.S."/>
        </authorList>
    </citation>
    <scope>NUCLEOTIDE SEQUENCE [LARGE SCALE GENOMIC DNA]</scope>
    <source>
        <strain evidence="8 9">ICMP 3555</strain>
    </source>
</reference>
<evidence type="ECO:0000256" key="2">
    <source>
        <dbReference type="ARBA" id="ARBA00008814"/>
    </source>
</evidence>
<evidence type="ECO:0000313" key="8">
    <source>
        <dbReference type="EMBL" id="RMP15451.1"/>
    </source>
</evidence>
<keyword evidence="4" id="KW-0406">Ion transport</keyword>
<dbReference type="Gene3D" id="3.40.50.1980">
    <property type="entry name" value="Nitrogenase molybdenum iron protein domain"/>
    <property type="match status" value="2"/>
</dbReference>
<feature type="domain" description="Fe/B12 periplasmic-binding" evidence="7">
    <location>
        <begin position="50"/>
        <end position="313"/>
    </location>
</feature>
<dbReference type="GO" id="GO:0030288">
    <property type="term" value="C:outer membrane-bounded periplasmic space"/>
    <property type="evidence" value="ECO:0007669"/>
    <property type="project" value="TreeGrafter"/>
</dbReference>
<organism evidence="8 9">
    <name type="scientific">Pseudomonas marginalis pv. marginalis</name>
    <dbReference type="NCBI Taxonomy" id="97473"/>
    <lineage>
        <taxon>Bacteria</taxon>
        <taxon>Pseudomonadati</taxon>
        <taxon>Pseudomonadota</taxon>
        <taxon>Gammaproteobacteria</taxon>
        <taxon>Pseudomonadales</taxon>
        <taxon>Pseudomonadaceae</taxon>
        <taxon>Pseudomonas</taxon>
    </lineage>
</organism>
<feature type="chain" id="PRO_5017929458" description="Fe/B12 periplasmic-binding domain-containing protein" evidence="6">
    <location>
        <begin position="29"/>
        <end position="315"/>
    </location>
</feature>
<keyword evidence="4" id="KW-0410">Iron transport</keyword>
<dbReference type="EMBL" id="RBQF01000011">
    <property type="protein sequence ID" value="RMP15451.1"/>
    <property type="molecule type" value="Genomic_DNA"/>
</dbReference>
<dbReference type="GO" id="GO:1901678">
    <property type="term" value="P:iron coordination entity transport"/>
    <property type="evidence" value="ECO:0007669"/>
    <property type="project" value="UniProtKB-ARBA"/>
</dbReference>
<evidence type="ECO:0000313" key="9">
    <source>
        <dbReference type="Proteomes" id="UP000276587"/>
    </source>
</evidence>
<dbReference type="PANTHER" id="PTHR30532:SF1">
    <property type="entry name" value="IRON(3+)-HYDROXAMATE-BINDING PROTEIN FHUD"/>
    <property type="match status" value="1"/>
</dbReference>
<evidence type="ECO:0000256" key="6">
    <source>
        <dbReference type="SAM" id="SignalP"/>
    </source>
</evidence>
<gene>
    <name evidence="8" type="ORF">ALQ29_03715</name>
</gene>
<dbReference type="AlphaFoldDB" id="A0A3M3WQ59"/>
<evidence type="ECO:0000256" key="5">
    <source>
        <dbReference type="ARBA" id="ARBA00022729"/>
    </source>
</evidence>
<dbReference type="InterPro" id="IPR051313">
    <property type="entry name" value="Bact_iron-sidero_bind"/>
</dbReference>
<accession>A0A3M3WQ59</accession>
<comment type="caution">
    <text evidence="8">The sequence shown here is derived from an EMBL/GenBank/DDBJ whole genome shotgun (WGS) entry which is preliminary data.</text>
</comment>
<comment type="similarity">
    <text evidence="2">Belongs to the bacterial solute-binding protein 8 family.</text>
</comment>
<proteinExistence type="inferred from homology"/>
<sequence length="315" mass="35485">MTKMMVKFKALSLLACVLLGLSSMQAVAADTRVFENRFGRVEVPVAPRCVVSLHDLSLTTQLLELGITPCGSTGRKKLFSDVLFRGAQQRFDVSGIRYVGSHQSPDLEAIAALKPDLIIGLSYHQDLKERLSRIAPVVLLPAREADIKTYAKELAELVGKQQRYEKLLNEYEWIVGEFAKRVKEPGRITVTTLEVYPDGFQLIGRSGMDDVIADFGLGRVAAFKEARQNVPYSLERIGDFDSDFIIDTYEEMLGSEAGTEAFRRSPQWQNLFAVKNHQFLYFNRSRFADTMQGMIGSAYLLLSHIGERDYNLQDK</sequence>
<dbReference type="InterPro" id="IPR002491">
    <property type="entry name" value="ABC_transptr_periplasmic_BD"/>
</dbReference>
<keyword evidence="5 6" id="KW-0732">Signal</keyword>
<evidence type="ECO:0000256" key="3">
    <source>
        <dbReference type="ARBA" id="ARBA00022448"/>
    </source>
</evidence>
<feature type="signal peptide" evidence="6">
    <location>
        <begin position="1"/>
        <end position="28"/>
    </location>
</feature>
<keyword evidence="3" id="KW-0813">Transport</keyword>
<comment type="subcellular location">
    <subcellularLocation>
        <location evidence="1">Cell envelope</location>
    </subcellularLocation>
</comment>
<keyword evidence="4" id="KW-0408">Iron</keyword>
<dbReference type="PANTHER" id="PTHR30532">
    <property type="entry name" value="IRON III DICITRATE-BINDING PERIPLASMIC PROTEIN"/>
    <property type="match status" value="1"/>
</dbReference>
<protein>
    <recommendedName>
        <fullName evidence="7">Fe/B12 periplasmic-binding domain-containing protein</fullName>
    </recommendedName>
</protein>
<dbReference type="Pfam" id="PF01497">
    <property type="entry name" value="Peripla_BP_2"/>
    <property type="match status" value="1"/>
</dbReference>
<evidence type="ECO:0000256" key="4">
    <source>
        <dbReference type="ARBA" id="ARBA00022496"/>
    </source>
</evidence>
<evidence type="ECO:0000256" key="1">
    <source>
        <dbReference type="ARBA" id="ARBA00004196"/>
    </source>
</evidence>
<name>A0A3M3WQ59_PSEMA</name>